<feature type="region of interest" description="Disordered" evidence="1">
    <location>
        <begin position="260"/>
        <end position="292"/>
    </location>
</feature>
<sequence>MGQVKLYFPSTKKTVDNFIIGAFQNLDQVLQGVRLALGIKYAALYTTDAKPIYEPGSLDNDDRVLVAASAKETMLPDAPPEWVLYDGEEGDDVDPNTEGYGQEWDTLSDHEKYVHMTSLHEQKPSTRNKLRITRAYKAVEADFRLIDARRPASIPVAEDYATIEQHWGMLLKDLIPASMKRGPGLTPSNKLPAASTVTAISVLSTFTHGQSRLALEVMEEAVALRTQDEEGDDGDPVLQQHDVLSAIEIVYERAGVLPARRTKGKSGKVREREKRRAARERRKEVGEASAEV</sequence>
<name>A0AAD4I7N9_9PLEO</name>
<proteinExistence type="predicted"/>
<accession>A0AAD4I7N9</accession>
<evidence type="ECO:0000313" key="2">
    <source>
        <dbReference type="EMBL" id="KAG9188982.1"/>
    </source>
</evidence>
<dbReference type="AlphaFoldDB" id="A0AAD4I7N9"/>
<protein>
    <submittedName>
        <fullName evidence="2">Uncharacterized protein</fullName>
    </submittedName>
</protein>
<evidence type="ECO:0000313" key="3">
    <source>
        <dbReference type="Proteomes" id="UP001199106"/>
    </source>
</evidence>
<organism evidence="2 3">
    <name type="scientific">Alternaria panax</name>
    <dbReference type="NCBI Taxonomy" id="48097"/>
    <lineage>
        <taxon>Eukaryota</taxon>
        <taxon>Fungi</taxon>
        <taxon>Dikarya</taxon>
        <taxon>Ascomycota</taxon>
        <taxon>Pezizomycotina</taxon>
        <taxon>Dothideomycetes</taxon>
        <taxon>Pleosporomycetidae</taxon>
        <taxon>Pleosporales</taxon>
        <taxon>Pleosporineae</taxon>
        <taxon>Pleosporaceae</taxon>
        <taxon>Alternaria</taxon>
        <taxon>Alternaria sect. Panax</taxon>
    </lineage>
</organism>
<reference evidence="2" key="1">
    <citation type="submission" date="2021-07" db="EMBL/GenBank/DDBJ databases">
        <title>Genome Resource of American Ginseng Black Spot Pathogen Alternaria panax.</title>
        <authorList>
            <person name="Qiu C."/>
            <person name="Wang W."/>
            <person name="Liu Z."/>
        </authorList>
    </citation>
    <scope>NUCLEOTIDE SEQUENCE</scope>
    <source>
        <strain evidence="2">BNCC115425</strain>
    </source>
</reference>
<evidence type="ECO:0000256" key="1">
    <source>
        <dbReference type="SAM" id="MobiDB-lite"/>
    </source>
</evidence>
<keyword evidence="3" id="KW-1185">Reference proteome</keyword>
<dbReference type="EMBL" id="JAANER010000005">
    <property type="protein sequence ID" value="KAG9188982.1"/>
    <property type="molecule type" value="Genomic_DNA"/>
</dbReference>
<gene>
    <name evidence="2" type="ORF">G6011_05850</name>
</gene>
<dbReference type="Proteomes" id="UP001199106">
    <property type="component" value="Unassembled WGS sequence"/>
</dbReference>
<comment type="caution">
    <text evidence="2">The sequence shown here is derived from an EMBL/GenBank/DDBJ whole genome shotgun (WGS) entry which is preliminary data.</text>
</comment>